<evidence type="ECO:0000313" key="3">
    <source>
        <dbReference type="Proteomes" id="UP000001015"/>
    </source>
</evidence>
<dbReference type="AlphaFoldDB" id="F9VNU1"/>
<feature type="transmembrane region" description="Helical" evidence="1">
    <location>
        <begin position="44"/>
        <end position="61"/>
    </location>
</feature>
<keyword evidence="1" id="KW-1133">Transmembrane helix</keyword>
<evidence type="ECO:0000313" key="2">
    <source>
        <dbReference type="EMBL" id="BAK54449.1"/>
    </source>
</evidence>
<protein>
    <submittedName>
        <fullName evidence="2">Transposase</fullName>
    </submittedName>
</protein>
<proteinExistence type="predicted"/>
<feature type="transmembrane region" description="Helical" evidence="1">
    <location>
        <begin position="104"/>
        <end position="122"/>
    </location>
</feature>
<feature type="transmembrane region" description="Helical" evidence="1">
    <location>
        <begin position="68"/>
        <end position="92"/>
    </location>
</feature>
<dbReference type="KEGG" id="sto:STK_10680"/>
<gene>
    <name evidence="2" type="primary">ST1068</name>
    <name evidence="2" type="ordered locus">STK_10680</name>
</gene>
<reference evidence="3" key="1">
    <citation type="journal article" date="2001" name="DNA Res.">
        <title>Complete genome sequence of an aerobic thermoacidophilic Crenarchaeon, Sulfolobus tokodaii strain7.</title>
        <authorList>
            <person name="Kawarabayasi Y."/>
            <person name="Hino Y."/>
            <person name="Horikawa H."/>
            <person name="Jin-no K."/>
            <person name="Takahashi M."/>
            <person name="Sekine M."/>
            <person name="Baba S."/>
            <person name="Ankai A."/>
            <person name="Kosugi H."/>
            <person name="Hosoyama A."/>
            <person name="Fukui S."/>
            <person name="Nagai Y."/>
            <person name="Nishijima K."/>
            <person name="Otsuka R."/>
            <person name="Nakazawa H."/>
            <person name="Takamiya M."/>
            <person name="Kato Y."/>
            <person name="Yoshizawa T."/>
            <person name="Tanaka T."/>
            <person name="Kudoh Y."/>
            <person name="Yamazaki J."/>
            <person name="Kushida N."/>
            <person name="Oguchi A."/>
            <person name="Aoki K."/>
            <person name="Masuda S."/>
            <person name="Yanagii M."/>
            <person name="Nishimura M."/>
            <person name="Yamagishi A."/>
            <person name="Oshima T."/>
            <person name="Kikuchi H."/>
        </authorList>
    </citation>
    <scope>NUCLEOTIDE SEQUENCE [LARGE SCALE GENOMIC DNA]</scope>
    <source>
        <strain evidence="3">DSM 16993 / JCM 10545 / NBRC 100140 / 7</strain>
    </source>
</reference>
<sequence length="135" mass="15596">MSIFLDVLPITVKNIAKDFEMVYAILGELDKFDLRLVYGDSLRWMRLFSWILLLPLSIRCIGSMRTSWGMLILFIVRLLVFRHVSGAYLVILRKGDNKKGEEDGMIIAFLVGLMLGLLLFWLRRGGGVLRMLFVR</sequence>
<keyword evidence="1" id="KW-0472">Membrane</keyword>
<dbReference type="eggNOG" id="arCOG03902">
    <property type="taxonomic scope" value="Archaea"/>
</dbReference>
<dbReference type="STRING" id="273063.STK_10680"/>
<dbReference type="Proteomes" id="UP000001015">
    <property type="component" value="Chromosome"/>
</dbReference>
<dbReference type="EMBL" id="BA000023">
    <property type="protein sequence ID" value="BAK54449.1"/>
    <property type="molecule type" value="Genomic_DNA"/>
</dbReference>
<evidence type="ECO:0000256" key="1">
    <source>
        <dbReference type="SAM" id="Phobius"/>
    </source>
</evidence>
<keyword evidence="3" id="KW-1185">Reference proteome</keyword>
<keyword evidence="1" id="KW-0812">Transmembrane</keyword>
<organism evidence="2 3">
    <name type="scientific">Sulfurisphaera tokodaii (strain DSM 16993 / JCM 10545 / NBRC 100140 / 7)</name>
    <name type="common">Sulfolobus tokodaii</name>
    <dbReference type="NCBI Taxonomy" id="273063"/>
    <lineage>
        <taxon>Archaea</taxon>
        <taxon>Thermoproteota</taxon>
        <taxon>Thermoprotei</taxon>
        <taxon>Sulfolobales</taxon>
        <taxon>Sulfolobaceae</taxon>
        <taxon>Sulfurisphaera</taxon>
    </lineage>
</organism>
<accession>F9VNU1</accession>
<name>F9VNU1_SULTO</name>